<dbReference type="PANTHER" id="PTHR33021">
    <property type="entry name" value="BLUE COPPER PROTEIN"/>
    <property type="match status" value="1"/>
</dbReference>
<dbReference type="InterPro" id="IPR003245">
    <property type="entry name" value="Phytocyanin_dom"/>
</dbReference>
<name>A0AAV8U9W0_9ROSI</name>
<reference evidence="6 7" key="1">
    <citation type="submission" date="2021-09" db="EMBL/GenBank/DDBJ databases">
        <title>Genomic insights and catalytic innovation underlie evolution of tropane alkaloids biosynthesis.</title>
        <authorList>
            <person name="Wang Y.-J."/>
            <person name="Tian T."/>
            <person name="Huang J.-P."/>
            <person name="Huang S.-X."/>
        </authorList>
    </citation>
    <scope>NUCLEOTIDE SEQUENCE [LARGE SCALE GENOMIC DNA]</scope>
    <source>
        <strain evidence="6">KIB-2018</strain>
        <tissue evidence="6">Leaf</tissue>
    </source>
</reference>
<dbReference type="Gene3D" id="2.60.40.420">
    <property type="entry name" value="Cupredoxins - blue copper proteins"/>
    <property type="match status" value="1"/>
</dbReference>
<dbReference type="GO" id="GO:0005886">
    <property type="term" value="C:plasma membrane"/>
    <property type="evidence" value="ECO:0007669"/>
    <property type="project" value="TreeGrafter"/>
</dbReference>
<evidence type="ECO:0000256" key="3">
    <source>
        <dbReference type="SAM" id="MobiDB-lite"/>
    </source>
</evidence>
<dbReference type="InterPro" id="IPR008972">
    <property type="entry name" value="Cupredoxin"/>
</dbReference>
<proteinExistence type="predicted"/>
<keyword evidence="2" id="KW-0325">Glycoprotein</keyword>
<keyword evidence="1" id="KW-1015">Disulfide bond</keyword>
<dbReference type="EMBL" id="JAIWQS010000001">
    <property type="protein sequence ID" value="KAJ8774750.1"/>
    <property type="molecule type" value="Genomic_DNA"/>
</dbReference>
<organism evidence="6 7">
    <name type="scientific">Erythroxylum novogranatense</name>
    <dbReference type="NCBI Taxonomy" id="1862640"/>
    <lineage>
        <taxon>Eukaryota</taxon>
        <taxon>Viridiplantae</taxon>
        <taxon>Streptophyta</taxon>
        <taxon>Embryophyta</taxon>
        <taxon>Tracheophyta</taxon>
        <taxon>Spermatophyta</taxon>
        <taxon>Magnoliopsida</taxon>
        <taxon>eudicotyledons</taxon>
        <taxon>Gunneridae</taxon>
        <taxon>Pentapetalae</taxon>
        <taxon>rosids</taxon>
        <taxon>fabids</taxon>
        <taxon>Malpighiales</taxon>
        <taxon>Erythroxylaceae</taxon>
        <taxon>Erythroxylum</taxon>
    </lineage>
</organism>
<feature type="signal peptide" evidence="4">
    <location>
        <begin position="1"/>
        <end position="23"/>
    </location>
</feature>
<evidence type="ECO:0000256" key="4">
    <source>
        <dbReference type="SAM" id="SignalP"/>
    </source>
</evidence>
<dbReference type="Pfam" id="PF02298">
    <property type="entry name" value="Cu_bind_like"/>
    <property type="match status" value="1"/>
</dbReference>
<dbReference type="SUPFAM" id="SSF49503">
    <property type="entry name" value="Cupredoxins"/>
    <property type="match status" value="1"/>
</dbReference>
<feature type="domain" description="Phytocyanin" evidence="5">
    <location>
        <begin position="25"/>
        <end position="129"/>
    </location>
</feature>
<dbReference type="FunFam" id="2.60.40.420:FF:000034">
    <property type="entry name" value="Cupredoxin superfamily protein"/>
    <property type="match status" value="1"/>
</dbReference>
<evidence type="ECO:0000256" key="2">
    <source>
        <dbReference type="ARBA" id="ARBA00023180"/>
    </source>
</evidence>
<dbReference type="Proteomes" id="UP001159364">
    <property type="component" value="Linkage Group LG01"/>
</dbReference>
<dbReference type="AlphaFoldDB" id="A0AAV8U9W0"/>
<keyword evidence="4" id="KW-0732">Signal</keyword>
<evidence type="ECO:0000313" key="7">
    <source>
        <dbReference type="Proteomes" id="UP001159364"/>
    </source>
</evidence>
<feature type="region of interest" description="Disordered" evidence="3">
    <location>
        <begin position="129"/>
        <end position="175"/>
    </location>
</feature>
<dbReference type="GO" id="GO:0009055">
    <property type="term" value="F:electron transfer activity"/>
    <property type="evidence" value="ECO:0007669"/>
    <property type="project" value="InterPro"/>
</dbReference>
<protein>
    <recommendedName>
        <fullName evidence="5">Phytocyanin domain-containing protein</fullName>
    </recommendedName>
</protein>
<keyword evidence="7" id="KW-1185">Reference proteome</keyword>
<evidence type="ECO:0000313" key="6">
    <source>
        <dbReference type="EMBL" id="KAJ8774750.1"/>
    </source>
</evidence>
<feature type="chain" id="PRO_5043529893" description="Phytocyanin domain-containing protein" evidence="4">
    <location>
        <begin position="24"/>
        <end position="202"/>
    </location>
</feature>
<gene>
    <name evidence="6" type="ORF">K2173_017196</name>
</gene>
<dbReference type="PANTHER" id="PTHR33021:SF189">
    <property type="entry name" value="CUCUMBER PEELING CUPREDOXIN-LIKE"/>
    <property type="match status" value="1"/>
</dbReference>
<accession>A0AAV8U9W0</accession>
<evidence type="ECO:0000259" key="5">
    <source>
        <dbReference type="PROSITE" id="PS51485"/>
    </source>
</evidence>
<sequence length="202" mass="21444">MCSVTVSLLVGFIALLWLQCTAAKTVHIVGDSIGWRVPQGGAIVYTNWANGRKFVMGDVLSFIFRTNEHNVLQVSKASYDACSSSDPVGDIFSTGPANFTLLTPGHHFYICTLEKHCKHGQKLAINVLSSSASSPEPSQPPSLSPETTPAAPSPPSSGPAAVDPPTDLAPVLPSPTPPCSWSTKSFDSFWVSCFAICTGLFF</sequence>
<dbReference type="InterPro" id="IPR039391">
    <property type="entry name" value="Phytocyanin-like"/>
</dbReference>
<evidence type="ECO:0000256" key="1">
    <source>
        <dbReference type="ARBA" id="ARBA00023157"/>
    </source>
</evidence>
<dbReference type="PROSITE" id="PS51485">
    <property type="entry name" value="PHYTOCYANIN"/>
    <property type="match status" value="1"/>
</dbReference>
<comment type="caution">
    <text evidence="6">The sequence shown here is derived from an EMBL/GenBank/DDBJ whole genome shotgun (WGS) entry which is preliminary data.</text>
</comment>